<dbReference type="CDD" id="cd16664">
    <property type="entry name" value="RING-Ubox_PUB"/>
    <property type="match status" value="1"/>
</dbReference>
<dbReference type="Proteomes" id="UP000825729">
    <property type="component" value="Unassembled WGS sequence"/>
</dbReference>
<proteinExistence type="predicted"/>
<comment type="caution">
    <text evidence="8">The sequence shown here is derived from an EMBL/GenBank/DDBJ whole genome shotgun (WGS) entry which is preliminary data.</text>
</comment>
<dbReference type="EMBL" id="JAINDJ010000004">
    <property type="protein sequence ID" value="KAG9449663.1"/>
    <property type="molecule type" value="Genomic_DNA"/>
</dbReference>
<evidence type="ECO:0000313" key="9">
    <source>
        <dbReference type="Proteomes" id="UP000825729"/>
    </source>
</evidence>
<evidence type="ECO:0000256" key="6">
    <source>
        <dbReference type="ARBA" id="ARBA00022786"/>
    </source>
</evidence>
<dbReference type="PANTHER" id="PTHR23315">
    <property type="entry name" value="U BOX DOMAIN-CONTAINING"/>
    <property type="match status" value="1"/>
</dbReference>
<dbReference type="InterPro" id="IPR011049">
    <property type="entry name" value="Serralysin-like_metalloprot_C"/>
</dbReference>
<gene>
    <name evidence="8" type="ORF">H6P81_009628</name>
</gene>
<reference evidence="8 9" key="1">
    <citation type="submission" date="2021-07" db="EMBL/GenBank/DDBJ databases">
        <title>The Aristolochia fimbriata genome: insights into angiosperm evolution, floral development and chemical biosynthesis.</title>
        <authorList>
            <person name="Jiao Y."/>
        </authorList>
    </citation>
    <scope>NUCLEOTIDE SEQUENCE [LARGE SCALE GENOMIC DNA]</scope>
    <source>
        <strain evidence="8">IBCAS-2021</strain>
        <tissue evidence="8">Leaf</tissue>
    </source>
</reference>
<dbReference type="InterPro" id="IPR003613">
    <property type="entry name" value="Ubox_domain"/>
</dbReference>
<dbReference type="InterPro" id="IPR045210">
    <property type="entry name" value="RING-Ubox_PUB"/>
</dbReference>
<keyword evidence="9" id="KW-1185">Reference proteome</keyword>
<evidence type="ECO:0000256" key="4">
    <source>
        <dbReference type="ARBA" id="ARBA00022679"/>
    </source>
</evidence>
<dbReference type="Pfam" id="PF04564">
    <property type="entry name" value="U-box"/>
    <property type="match status" value="1"/>
</dbReference>
<dbReference type="SMART" id="SM00504">
    <property type="entry name" value="Ubox"/>
    <property type="match status" value="1"/>
</dbReference>
<dbReference type="Gene3D" id="1.25.10.10">
    <property type="entry name" value="Leucine-rich Repeat Variant"/>
    <property type="match status" value="1"/>
</dbReference>
<sequence>MSLGLESGVWSLESGVWSLESGVWSLESGVWSLESGVWSLESGVWSLESGVWSLESGVWSLESGVWSLESGVWSLESGVWSLESGVWSLESGVWSLESGVWSLESGVWSLESGVWSLESGVWSLESGVWSLESGVWSLESGVWSLESGVWSLESGVWSLESGVWSLESGVWSLESGVWSLESGVWSLESGVWSLESGVWSLESGVWSLEDQTMSDTVAEEQGILREFYRWKVHSLMCKELKRVVERVIQILPSIESARPGCTTGIQALCSVNLAIEKAKLLLEYCAESSKLYLAMTGHAVVSRCERARDAMDLNLCQIRDMVPLLLAVQISEVIDDIRGAKFIMESSEQEAGRVIVALFQKGKSVADSTEDSELEAFKMVSLKLHITTSKALLIEKRALKKLLEKIRDSDLRKERTLKYLLYLLRKYEEQAGCQPTACDSQLHEIGFCLNVESPCNCTNNENADESNDSKTQMNLGQLEAHSSYDATLLPPKEYLCPISSKIMYDPVIIASGQTYERTWIKRWFAEGHNTCPMTQKKLSHLSLTPNTCVKELISNWCQKHGVPIPNPCLQPIPEVFSTWKNSSLLSIDSFGSSLNDVPTQLLSDETKTFLNEKSLRSISISSSADASYFLDLSQSHMTENKVYSVGDHSVSFCQNFDDCHMFHSFDDFSHDMYVDFFLELSGIPLESQVKTVRGFKIFLNRDEARQSLVHNGFVQAVLRFLKDAHEQSDVNAQSIGCQILAAFMSKSRLETPCLDEDAFQLLACLIVNPKLSVGTIKIMQMLSTHRCCYSKISASGILASTLEVVDCQVGLPRAKAIKLLCHWSEDSGIGSSIISLGCIRKLIPLLSVVELAGSCCKILRNLLSVSDDIKIAVAEARGFCASIIELLDNGTSDEQELAVALLLSLCSDSSEYCQLVMNDGVVPALVCTSINGNTAAKKSSMKLLQLLRDFASSDLLQGSSELSQESGDLHKEKQSSLKEPGFLKRKLSLFFKPKSLAFF</sequence>
<dbReference type="SUPFAM" id="SSF101967">
    <property type="entry name" value="Adhesin YadA, collagen-binding domain"/>
    <property type="match status" value="2"/>
</dbReference>
<feature type="domain" description="U-box" evidence="7">
    <location>
        <begin position="489"/>
        <end position="563"/>
    </location>
</feature>
<dbReference type="EC" id="2.3.2.27" evidence="3"/>
<dbReference type="SUPFAM" id="SSF48371">
    <property type="entry name" value="ARM repeat"/>
    <property type="match status" value="1"/>
</dbReference>
<dbReference type="GO" id="GO:0061630">
    <property type="term" value="F:ubiquitin protein ligase activity"/>
    <property type="evidence" value="ECO:0007669"/>
    <property type="project" value="UniProtKB-EC"/>
</dbReference>
<keyword evidence="6" id="KW-0833">Ubl conjugation pathway</keyword>
<organism evidence="8 9">
    <name type="scientific">Aristolochia fimbriata</name>
    <name type="common">White veined hardy Dutchman's pipe vine</name>
    <dbReference type="NCBI Taxonomy" id="158543"/>
    <lineage>
        <taxon>Eukaryota</taxon>
        <taxon>Viridiplantae</taxon>
        <taxon>Streptophyta</taxon>
        <taxon>Embryophyta</taxon>
        <taxon>Tracheophyta</taxon>
        <taxon>Spermatophyta</taxon>
        <taxon>Magnoliopsida</taxon>
        <taxon>Magnoliidae</taxon>
        <taxon>Piperales</taxon>
        <taxon>Aristolochiaceae</taxon>
        <taxon>Aristolochia</taxon>
    </lineage>
</organism>
<dbReference type="PANTHER" id="PTHR23315:SF240">
    <property type="entry name" value="U-BOX DOMAIN-CONTAINING PROTEIN 5"/>
    <property type="match status" value="1"/>
</dbReference>
<dbReference type="GO" id="GO:0016567">
    <property type="term" value="P:protein ubiquitination"/>
    <property type="evidence" value="ECO:0007669"/>
    <property type="project" value="InterPro"/>
</dbReference>
<protein>
    <recommendedName>
        <fullName evidence="3">RING-type E3 ubiquitin transferase</fullName>
        <ecNumber evidence="3">2.3.2.27</ecNumber>
    </recommendedName>
</protein>
<dbReference type="Gene3D" id="3.30.40.10">
    <property type="entry name" value="Zinc/RING finger domain, C3HC4 (zinc finger)"/>
    <property type="match status" value="1"/>
</dbReference>
<evidence type="ECO:0000256" key="1">
    <source>
        <dbReference type="ARBA" id="ARBA00000900"/>
    </source>
</evidence>
<name>A0AAV7ELF7_ARIFI</name>
<dbReference type="SUPFAM" id="SSF57850">
    <property type="entry name" value="RING/U-box"/>
    <property type="match status" value="1"/>
</dbReference>
<dbReference type="AlphaFoldDB" id="A0AAV7ELF7"/>
<dbReference type="PROSITE" id="PS51698">
    <property type="entry name" value="U_BOX"/>
    <property type="match status" value="1"/>
</dbReference>
<keyword evidence="4" id="KW-0808">Transferase</keyword>
<keyword evidence="5" id="KW-0677">Repeat</keyword>
<evidence type="ECO:0000259" key="7">
    <source>
        <dbReference type="PROSITE" id="PS51698"/>
    </source>
</evidence>
<dbReference type="InterPro" id="IPR011989">
    <property type="entry name" value="ARM-like"/>
</dbReference>
<dbReference type="InterPro" id="IPR013083">
    <property type="entry name" value="Znf_RING/FYVE/PHD"/>
</dbReference>
<dbReference type="InterPro" id="IPR016024">
    <property type="entry name" value="ARM-type_fold"/>
</dbReference>
<evidence type="ECO:0000256" key="2">
    <source>
        <dbReference type="ARBA" id="ARBA00004906"/>
    </source>
</evidence>
<evidence type="ECO:0000256" key="5">
    <source>
        <dbReference type="ARBA" id="ARBA00022737"/>
    </source>
</evidence>
<comment type="pathway">
    <text evidence="2">Protein modification; protein ubiquitination.</text>
</comment>
<evidence type="ECO:0000313" key="8">
    <source>
        <dbReference type="EMBL" id="KAG9449663.1"/>
    </source>
</evidence>
<dbReference type="FunFam" id="3.30.40.10:FF:000114">
    <property type="entry name" value="RING-type E3 ubiquitin transferase"/>
    <property type="match status" value="1"/>
</dbReference>
<accession>A0AAV7ELF7</accession>
<comment type="catalytic activity">
    <reaction evidence="1">
        <text>S-ubiquitinyl-[E2 ubiquitin-conjugating enzyme]-L-cysteine + [acceptor protein]-L-lysine = [E2 ubiquitin-conjugating enzyme]-L-cysteine + N(6)-ubiquitinyl-[acceptor protein]-L-lysine.</text>
        <dbReference type="EC" id="2.3.2.27"/>
    </reaction>
</comment>
<evidence type="ECO:0000256" key="3">
    <source>
        <dbReference type="ARBA" id="ARBA00012483"/>
    </source>
</evidence>